<dbReference type="EMBL" id="CP136925">
    <property type="protein sequence ID" value="WXA13082.1"/>
    <property type="molecule type" value="Genomic_DNA"/>
</dbReference>
<dbReference type="KEGG" id="mcaa:R3L15_13260"/>
<dbReference type="AlphaFoldDB" id="A0AAU6NVZ1"/>
<evidence type="ECO:0000313" key="1">
    <source>
        <dbReference type="EMBL" id="WXA01758.1"/>
    </source>
</evidence>
<evidence type="ECO:0008006" key="4">
    <source>
        <dbReference type="Google" id="ProtNLM"/>
    </source>
</evidence>
<dbReference type="Proteomes" id="UP001368318">
    <property type="component" value="Chromosome"/>
</dbReference>
<sequence length="124" mass="14726">MNQNNKTELIYRTKNQIRDTVKGVLEGRFIEFCLEQEPIDMQIDLGENIIDNTLTIKSMLLENSENQMFIENRDFYLYFKNNKKLIYNSKESNYTLVKLNNKSITPLLISRSSMKARLKKRLKP</sequence>
<accession>A0AAU6NVZ1</accession>
<keyword evidence="3" id="KW-1185">Reference proteome</keyword>
<reference evidence="1 3" key="1">
    <citation type="submission" date="2023-10" db="EMBL/GenBank/DDBJ databases">
        <title>Culture-based analysis of two novel bacteria associated with mangrove crab gills.</title>
        <authorList>
            <person name="Yang X."/>
            <person name="Garuglieri E."/>
            <person name="Van Goethem M.W."/>
            <person name="Fusi M."/>
            <person name="Marasco R."/>
            <person name="Daffonchio D.G."/>
        </authorList>
    </citation>
    <scope>NUCLEOTIDE SEQUENCE [LARGE SCALE GENOMIC DNA]</scope>
    <source>
        <strain evidence="2">UG2-1</strain>
        <strain evidence="1">UG2-2</strain>
        <strain evidence="3">UG2_2</strain>
    </source>
</reference>
<evidence type="ECO:0000313" key="3">
    <source>
        <dbReference type="Proteomes" id="UP001368318"/>
    </source>
</evidence>
<proteinExistence type="predicted"/>
<dbReference type="EMBL" id="CP136924">
    <property type="protein sequence ID" value="WXA01758.1"/>
    <property type="molecule type" value="Genomic_DNA"/>
</dbReference>
<protein>
    <recommendedName>
        <fullName evidence="4">HTH LytTR-type domain-containing protein</fullName>
    </recommendedName>
</protein>
<gene>
    <name evidence="2" type="ORF">R3L15_13260</name>
    <name evidence="1" type="ORF">R3L16_08330</name>
</gene>
<evidence type="ECO:0000313" key="2">
    <source>
        <dbReference type="EMBL" id="WXA13082.1"/>
    </source>
</evidence>
<dbReference type="RefSeq" id="WP_338732244.1">
    <property type="nucleotide sequence ID" value="NZ_CP136924.1"/>
</dbReference>
<name>A0AAU6NVZ1_9FLAO</name>
<organism evidence="1 3">
    <name type="scientific">Mangrovimonas cancribranchiae</name>
    <dbReference type="NCBI Taxonomy" id="3080055"/>
    <lineage>
        <taxon>Bacteria</taxon>
        <taxon>Pseudomonadati</taxon>
        <taxon>Bacteroidota</taxon>
        <taxon>Flavobacteriia</taxon>
        <taxon>Flavobacteriales</taxon>
        <taxon>Flavobacteriaceae</taxon>
        <taxon>Mangrovimonas</taxon>
    </lineage>
</organism>